<dbReference type="Gene3D" id="3.40.50.1980">
    <property type="entry name" value="Nitrogenase molybdenum iron protein domain"/>
    <property type="match status" value="2"/>
</dbReference>
<dbReference type="PANTHER" id="PTHR30532">
    <property type="entry name" value="IRON III DICITRATE-BINDING PERIPLASMIC PROTEIN"/>
    <property type="match status" value="1"/>
</dbReference>
<dbReference type="InterPro" id="IPR002491">
    <property type="entry name" value="ABC_transptr_periplasmic_BD"/>
</dbReference>
<protein>
    <submittedName>
        <fullName evidence="7">Iron complex transport system substrate-binding protein</fullName>
    </submittedName>
</protein>
<dbReference type="PROSITE" id="PS51257">
    <property type="entry name" value="PROKAR_LIPOPROTEIN"/>
    <property type="match status" value="1"/>
</dbReference>
<organism evidence="7 8">
    <name type="scientific">Mycolicibacterium iranicum</name>
    <name type="common">Mycobacterium iranicum</name>
    <dbReference type="NCBI Taxonomy" id="912594"/>
    <lineage>
        <taxon>Bacteria</taxon>
        <taxon>Bacillati</taxon>
        <taxon>Actinomycetota</taxon>
        <taxon>Actinomycetes</taxon>
        <taxon>Mycobacteriales</taxon>
        <taxon>Mycobacteriaceae</taxon>
        <taxon>Mycolicibacterium</taxon>
    </lineage>
</organism>
<evidence type="ECO:0000256" key="1">
    <source>
        <dbReference type="ARBA" id="ARBA00004196"/>
    </source>
</evidence>
<evidence type="ECO:0000256" key="2">
    <source>
        <dbReference type="ARBA" id="ARBA00008814"/>
    </source>
</evidence>
<keyword evidence="8" id="KW-1185">Reference proteome</keyword>
<sequence length="320" mass="33314">MSRVWSRRSFLGLSAGTAALLTACSATDKPGAVADDGSVTVAHTFGETKIPAPPTKVVSAGLTDADDLLALGVVPIAVTDWFGAEPFGVWPWAQQRLGGAQPAVLSLADGIQTNQIAALAPDLIVATDAGLDEATYQQLSAIAPTIAQAGPAAFFEPWRDQAGAIGQAVFRHDDMQKLITDVDARFTGVKDSFPQFSGKNALLLGGTLSDGAVQVAGPPWRHEFLTQMGLTMLPTDTAAIPRDQIAPVLDSADVLIWTTESDQEQAALLADPAIAGLTATARQRHVFTGKELAGAIAYASTLSYPVVADRLPTMIATALG</sequence>
<dbReference type="PROSITE" id="PS50983">
    <property type="entry name" value="FE_B12_PBP"/>
    <property type="match status" value="1"/>
</dbReference>
<dbReference type="InterPro" id="IPR051313">
    <property type="entry name" value="Bact_iron-sidero_bind"/>
</dbReference>
<evidence type="ECO:0000313" key="7">
    <source>
        <dbReference type="EMBL" id="MBB2988730.1"/>
    </source>
</evidence>
<keyword evidence="3" id="KW-0813">Transport</keyword>
<dbReference type="RefSeq" id="WP_183466031.1">
    <property type="nucleotide sequence ID" value="NZ_JACHVU010000001.1"/>
</dbReference>
<feature type="domain" description="Fe/B12 periplasmic-binding" evidence="6">
    <location>
        <begin position="56"/>
        <end position="319"/>
    </location>
</feature>
<name>A0A839PXD4_MYCIR</name>
<proteinExistence type="inferred from homology"/>
<dbReference type="GO" id="GO:1901678">
    <property type="term" value="P:iron coordination entity transport"/>
    <property type="evidence" value="ECO:0007669"/>
    <property type="project" value="UniProtKB-ARBA"/>
</dbReference>
<keyword evidence="4 5" id="KW-0732">Signal</keyword>
<comment type="similarity">
    <text evidence="2">Belongs to the bacterial solute-binding protein 8 family.</text>
</comment>
<dbReference type="EMBL" id="JACHVU010000001">
    <property type="protein sequence ID" value="MBB2988730.1"/>
    <property type="molecule type" value="Genomic_DNA"/>
</dbReference>
<feature type="signal peptide" evidence="5">
    <location>
        <begin position="1"/>
        <end position="28"/>
    </location>
</feature>
<comment type="subcellular location">
    <subcellularLocation>
        <location evidence="1">Cell envelope</location>
    </subcellularLocation>
</comment>
<evidence type="ECO:0000256" key="4">
    <source>
        <dbReference type="ARBA" id="ARBA00022729"/>
    </source>
</evidence>
<dbReference type="PROSITE" id="PS51318">
    <property type="entry name" value="TAT"/>
    <property type="match status" value="1"/>
</dbReference>
<dbReference type="SUPFAM" id="SSF53807">
    <property type="entry name" value="Helical backbone' metal receptor"/>
    <property type="match status" value="1"/>
</dbReference>
<dbReference type="PANTHER" id="PTHR30532:SF24">
    <property type="entry name" value="FERRIC ENTEROBACTIN-BINDING PERIPLASMIC PROTEIN FEPB"/>
    <property type="match status" value="1"/>
</dbReference>
<dbReference type="InterPro" id="IPR006311">
    <property type="entry name" value="TAT_signal"/>
</dbReference>
<dbReference type="Pfam" id="PF01497">
    <property type="entry name" value="Peripla_BP_2"/>
    <property type="match status" value="1"/>
</dbReference>
<gene>
    <name evidence="7" type="ORF">FHR72_000187</name>
</gene>
<dbReference type="AlphaFoldDB" id="A0A839PXD4"/>
<reference evidence="7 8" key="1">
    <citation type="submission" date="2020-08" db="EMBL/GenBank/DDBJ databases">
        <title>The Agave Microbiome: Exploring the role of microbial communities in plant adaptations to desert environments.</title>
        <authorList>
            <person name="Partida-Martinez L.P."/>
        </authorList>
    </citation>
    <scope>NUCLEOTIDE SEQUENCE [LARGE SCALE GENOMIC DNA]</scope>
    <source>
        <strain evidence="7 8">AT2.18</strain>
    </source>
</reference>
<dbReference type="GO" id="GO:0030288">
    <property type="term" value="C:outer membrane-bounded periplasmic space"/>
    <property type="evidence" value="ECO:0007669"/>
    <property type="project" value="TreeGrafter"/>
</dbReference>
<evidence type="ECO:0000259" key="6">
    <source>
        <dbReference type="PROSITE" id="PS50983"/>
    </source>
</evidence>
<evidence type="ECO:0000256" key="3">
    <source>
        <dbReference type="ARBA" id="ARBA00022448"/>
    </source>
</evidence>
<evidence type="ECO:0000313" key="8">
    <source>
        <dbReference type="Proteomes" id="UP000550501"/>
    </source>
</evidence>
<dbReference type="Proteomes" id="UP000550501">
    <property type="component" value="Unassembled WGS sequence"/>
</dbReference>
<comment type="caution">
    <text evidence="7">The sequence shown here is derived from an EMBL/GenBank/DDBJ whole genome shotgun (WGS) entry which is preliminary data.</text>
</comment>
<feature type="chain" id="PRO_5038733581" evidence="5">
    <location>
        <begin position="29"/>
        <end position="320"/>
    </location>
</feature>
<evidence type="ECO:0000256" key="5">
    <source>
        <dbReference type="SAM" id="SignalP"/>
    </source>
</evidence>
<accession>A0A839PXD4</accession>